<dbReference type="PROSITE" id="PS51421">
    <property type="entry name" value="RAS"/>
    <property type="match status" value="1"/>
</dbReference>
<dbReference type="PRINTS" id="PR00449">
    <property type="entry name" value="RASTRNSFRMNG"/>
</dbReference>
<organism evidence="10 11">
    <name type="scientific">Streblomastix strix</name>
    <dbReference type="NCBI Taxonomy" id="222440"/>
    <lineage>
        <taxon>Eukaryota</taxon>
        <taxon>Metamonada</taxon>
        <taxon>Preaxostyla</taxon>
        <taxon>Oxymonadida</taxon>
        <taxon>Streblomastigidae</taxon>
        <taxon>Streblomastix</taxon>
    </lineage>
</organism>
<name>A0A5J4X188_9EUKA</name>
<dbReference type="EMBL" id="SNRW01000595">
    <property type="protein sequence ID" value="KAA6400239.1"/>
    <property type="molecule type" value="Genomic_DNA"/>
</dbReference>
<keyword evidence="9" id="KW-0636">Prenylation</keyword>
<comment type="caution">
    <text evidence="10">The sequence shown here is derived from an EMBL/GenBank/DDBJ whole genome shotgun (WGS) entry which is preliminary data.</text>
</comment>
<dbReference type="SUPFAM" id="SSF52540">
    <property type="entry name" value="P-loop containing nucleoside triphosphate hydrolases"/>
    <property type="match status" value="1"/>
</dbReference>
<dbReference type="GO" id="GO:0005525">
    <property type="term" value="F:GTP binding"/>
    <property type="evidence" value="ECO:0007669"/>
    <property type="project" value="UniProtKB-KW"/>
</dbReference>
<evidence type="ECO:0000256" key="6">
    <source>
        <dbReference type="ARBA" id="ARBA00023134"/>
    </source>
</evidence>
<dbReference type="SMART" id="SM00174">
    <property type="entry name" value="RHO"/>
    <property type="match status" value="1"/>
</dbReference>
<comment type="similarity">
    <text evidence="2">Belongs to the small GTPase superfamily. Rho family.</text>
</comment>
<dbReference type="GO" id="GO:0005886">
    <property type="term" value="C:plasma membrane"/>
    <property type="evidence" value="ECO:0007669"/>
    <property type="project" value="UniProtKB-SubCell"/>
</dbReference>
<accession>A0A5J4X188</accession>
<evidence type="ECO:0000256" key="9">
    <source>
        <dbReference type="ARBA" id="ARBA00023289"/>
    </source>
</evidence>
<protein>
    <submittedName>
        <fullName evidence="10">Putative Transforming protein RhoA</fullName>
    </submittedName>
</protein>
<gene>
    <name evidence="10" type="ORF">EZS28_004232</name>
</gene>
<evidence type="ECO:0000256" key="3">
    <source>
        <dbReference type="ARBA" id="ARBA00022475"/>
    </source>
</evidence>
<keyword evidence="4" id="KW-0488">Methylation</keyword>
<keyword evidence="8" id="KW-0449">Lipoprotein</keyword>
<evidence type="ECO:0000256" key="7">
    <source>
        <dbReference type="ARBA" id="ARBA00023136"/>
    </source>
</evidence>
<dbReference type="Gene3D" id="3.40.50.300">
    <property type="entry name" value="P-loop containing nucleotide triphosphate hydrolases"/>
    <property type="match status" value="1"/>
</dbReference>
<dbReference type="PROSITE" id="PS51419">
    <property type="entry name" value="RAB"/>
    <property type="match status" value="1"/>
</dbReference>
<dbReference type="FunFam" id="3.40.50.300:FF:000983">
    <property type="entry name" value="Rho family GTPase"/>
    <property type="match status" value="1"/>
</dbReference>
<evidence type="ECO:0000256" key="8">
    <source>
        <dbReference type="ARBA" id="ARBA00023288"/>
    </source>
</evidence>
<dbReference type="SMART" id="SM00175">
    <property type="entry name" value="RAB"/>
    <property type="match status" value="1"/>
</dbReference>
<dbReference type="CDD" id="cd00157">
    <property type="entry name" value="Rho"/>
    <property type="match status" value="1"/>
</dbReference>
<dbReference type="InterPro" id="IPR001806">
    <property type="entry name" value="Small_GTPase"/>
</dbReference>
<dbReference type="NCBIfam" id="TIGR00231">
    <property type="entry name" value="small_GTP"/>
    <property type="match status" value="1"/>
</dbReference>
<dbReference type="PANTHER" id="PTHR24072">
    <property type="entry name" value="RHO FAMILY GTPASE"/>
    <property type="match status" value="1"/>
</dbReference>
<sequence length="185" mass="20801">MATETKLKLVIVGDGAVGKTCLLMVYANNKYPEGKLQRTVFDNYTCRVPVGRDRVLLSLWDTAGQEDYDAIRPFSYENTDVFIVCFSINRRDTFLNVKSKWVPDIKKRLGPKTKIVLVGTKGDLRKSITPTTQHEFVRVEEGYNMAKDIGASNYVECSAKYNQGVKEAFDNAISVCLKKDGCVIL</sequence>
<keyword evidence="3" id="KW-1003">Cell membrane</keyword>
<evidence type="ECO:0000256" key="5">
    <source>
        <dbReference type="ARBA" id="ARBA00022741"/>
    </source>
</evidence>
<comment type="subcellular location">
    <subcellularLocation>
        <location evidence="1">Cell membrane</location>
        <topology evidence="1">Lipid-anchor</topology>
        <orientation evidence="1">Cytoplasmic side</orientation>
    </subcellularLocation>
</comment>
<dbReference type="AlphaFoldDB" id="A0A5J4X188"/>
<evidence type="ECO:0000313" key="10">
    <source>
        <dbReference type="EMBL" id="KAA6400239.1"/>
    </source>
</evidence>
<evidence type="ECO:0000313" key="11">
    <source>
        <dbReference type="Proteomes" id="UP000324800"/>
    </source>
</evidence>
<dbReference type="GO" id="GO:0007264">
    <property type="term" value="P:small GTPase-mediated signal transduction"/>
    <property type="evidence" value="ECO:0007669"/>
    <property type="project" value="InterPro"/>
</dbReference>
<evidence type="ECO:0000256" key="2">
    <source>
        <dbReference type="ARBA" id="ARBA00010142"/>
    </source>
</evidence>
<dbReference type="InterPro" id="IPR003578">
    <property type="entry name" value="Small_GTPase_Rho"/>
</dbReference>
<evidence type="ECO:0000256" key="1">
    <source>
        <dbReference type="ARBA" id="ARBA00004342"/>
    </source>
</evidence>
<dbReference type="PROSITE" id="PS51420">
    <property type="entry name" value="RHO"/>
    <property type="match status" value="1"/>
</dbReference>
<keyword evidence="5" id="KW-0547">Nucleotide-binding</keyword>
<keyword evidence="7" id="KW-0472">Membrane</keyword>
<keyword evidence="6" id="KW-0342">GTP-binding</keyword>
<reference evidence="10 11" key="1">
    <citation type="submission" date="2019-03" db="EMBL/GenBank/DDBJ databases">
        <title>Single cell metagenomics reveals metabolic interactions within the superorganism composed of flagellate Streblomastix strix and complex community of Bacteroidetes bacteria on its surface.</title>
        <authorList>
            <person name="Treitli S.C."/>
            <person name="Kolisko M."/>
            <person name="Husnik F."/>
            <person name="Keeling P."/>
            <person name="Hampl V."/>
        </authorList>
    </citation>
    <scope>NUCLEOTIDE SEQUENCE [LARGE SCALE GENOMIC DNA]</scope>
    <source>
        <strain evidence="10">ST1C</strain>
    </source>
</reference>
<dbReference type="Proteomes" id="UP000324800">
    <property type="component" value="Unassembled WGS sequence"/>
</dbReference>
<proteinExistence type="inferred from homology"/>
<dbReference type="InterPro" id="IPR005225">
    <property type="entry name" value="Small_GTP-bd"/>
</dbReference>
<dbReference type="OrthoDB" id="8830751at2759"/>
<dbReference type="Pfam" id="PF00071">
    <property type="entry name" value="Ras"/>
    <property type="match status" value="1"/>
</dbReference>
<dbReference type="GO" id="GO:0003924">
    <property type="term" value="F:GTPase activity"/>
    <property type="evidence" value="ECO:0007669"/>
    <property type="project" value="InterPro"/>
</dbReference>
<evidence type="ECO:0000256" key="4">
    <source>
        <dbReference type="ARBA" id="ARBA00022481"/>
    </source>
</evidence>
<dbReference type="InterPro" id="IPR027417">
    <property type="entry name" value="P-loop_NTPase"/>
</dbReference>
<dbReference type="SMART" id="SM00173">
    <property type="entry name" value="RAS"/>
    <property type="match status" value="1"/>
</dbReference>